<evidence type="ECO:0000256" key="2">
    <source>
        <dbReference type="ARBA" id="ARBA00005679"/>
    </source>
</evidence>
<dbReference type="PANTHER" id="PTHR13234:SF8">
    <property type="entry name" value="GAMMA-INTERFERON-INDUCIBLE LYSOSOMAL THIOL REDUCTASE"/>
    <property type="match status" value="1"/>
</dbReference>
<evidence type="ECO:0000256" key="1">
    <source>
        <dbReference type="ARBA" id="ARBA00004613"/>
    </source>
</evidence>
<dbReference type="Pfam" id="PF03227">
    <property type="entry name" value="GILT"/>
    <property type="match status" value="1"/>
</dbReference>
<keyword evidence="7" id="KW-1185">Reference proteome</keyword>
<dbReference type="Proteomes" id="UP000242474">
    <property type="component" value="Unassembled WGS sequence"/>
</dbReference>
<evidence type="ECO:0000256" key="3">
    <source>
        <dbReference type="ARBA" id="ARBA00022525"/>
    </source>
</evidence>
<evidence type="ECO:0000313" key="6">
    <source>
        <dbReference type="EMBL" id="PIA15438.1"/>
    </source>
</evidence>
<sequence length="179" mass="19959">MDVYMMSKCPDAFRGMKDIAATFYDNQDDLDLRFNYIGNLNSTMTYGVSCLHGNNECFGNIQQLCVQEKTDANTTLKFVLCQNDGFQRIGSYGLFVECLWPVASWYSVVRCAMGNEGKRLLQNSIIESQHSEAKISLTFALNGNKRCVFDSGRWVDSEDACPGGGSVLRFSESIHALIG</sequence>
<organism evidence="6 7">
    <name type="scientific">Coemansia reversa (strain ATCC 12441 / NRRL 1564)</name>
    <dbReference type="NCBI Taxonomy" id="763665"/>
    <lineage>
        <taxon>Eukaryota</taxon>
        <taxon>Fungi</taxon>
        <taxon>Fungi incertae sedis</taxon>
        <taxon>Zoopagomycota</taxon>
        <taxon>Kickxellomycotina</taxon>
        <taxon>Kickxellomycetes</taxon>
        <taxon>Kickxellales</taxon>
        <taxon>Kickxellaceae</taxon>
        <taxon>Coemansia</taxon>
    </lineage>
</organism>
<dbReference type="GO" id="GO:0005576">
    <property type="term" value="C:extracellular region"/>
    <property type="evidence" value="ECO:0007669"/>
    <property type="project" value="UniProtKB-SubCell"/>
</dbReference>
<dbReference type="InterPro" id="IPR004911">
    <property type="entry name" value="Interferon-induced_GILT"/>
</dbReference>
<keyword evidence="3" id="KW-0964">Secreted</keyword>
<keyword evidence="5" id="KW-0325">Glycoprotein</keyword>
<evidence type="ECO:0000256" key="5">
    <source>
        <dbReference type="ARBA" id="ARBA00023180"/>
    </source>
</evidence>
<gene>
    <name evidence="6" type="ORF">COEREDRAFT_87851</name>
</gene>
<dbReference type="AlphaFoldDB" id="A0A2G5B8U3"/>
<proteinExistence type="inferred from homology"/>
<dbReference type="EMBL" id="KZ303507">
    <property type="protein sequence ID" value="PIA15438.1"/>
    <property type="molecule type" value="Genomic_DNA"/>
</dbReference>
<comment type="subcellular location">
    <subcellularLocation>
        <location evidence="1">Secreted</location>
    </subcellularLocation>
</comment>
<evidence type="ECO:0000313" key="7">
    <source>
        <dbReference type="Proteomes" id="UP000242474"/>
    </source>
</evidence>
<dbReference type="OrthoDB" id="958254at2759"/>
<dbReference type="GO" id="GO:0016671">
    <property type="term" value="F:oxidoreductase activity, acting on a sulfur group of donors, disulfide as acceptor"/>
    <property type="evidence" value="ECO:0007669"/>
    <property type="project" value="InterPro"/>
</dbReference>
<evidence type="ECO:0000256" key="4">
    <source>
        <dbReference type="ARBA" id="ARBA00022729"/>
    </source>
</evidence>
<accession>A0A2G5B8U3</accession>
<name>A0A2G5B8U3_COERN</name>
<protein>
    <submittedName>
        <fullName evidence="6">Uncharacterized protein</fullName>
    </submittedName>
</protein>
<dbReference type="PANTHER" id="PTHR13234">
    <property type="entry name" value="GAMMA-INTERFERON INDUCIBLE LYSOSOMAL THIOL REDUCTASE GILT"/>
    <property type="match status" value="1"/>
</dbReference>
<keyword evidence="4" id="KW-0732">Signal</keyword>
<reference evidence="6 7" key="1">
    <citation type="journal article" date="2015" name="Genome Biol. Evol.">
        <title>Phylogenomic analyses indicate that early fungi evolved digesting cell walls of algal ancestors of land plants.</title>
        <authorList>
            <person name="Chang Y."/>
            <person name="Wang S."/>
            <person name="Sekimoto S."/>
            <person name="Aerts A.L."/>
            <person name="Choi C."/>
            <person name="Clum A."/>
            <person name="LaButti K.M."/>
            <person name="Lindquist E.A."/>
            <person name="Yee Ngan C."/>
            <person name="Ohm R.A."/>
            <person name="Salamov A.A."/>
            <person name="Grigoriev I.V."/>
            <person name="Spatafora J.W."/>
            <person name="Berbee M.L."/>
        </authorList>
    </citation>
    <scope>NUCLEOTIDE SEQUENCE [LARGE SCALE GENOMIC DNA]</scope>
    <source>
        <strain evidence="6 7">NRRL 1564</strain>
    </source>
</reference>
<dbReference type="STRING" id="763665.A0A2G5B8U3"/>
<comment type="similarity">
    <text evidence="2">Belongs to the GILT family.</text>
</comment>